<evidence type="ECO:0000313" key="9">
    <source>
        <dbReference type="Proteomes" id="UP000748531"/>
    </source>
</evidence>
<protein>
    <submittedName>
        <fullName evidence="8">Sodium/potassium-transporting ATPase subunit beta-2</fullName>
    </submittedName>
</protein>
<keyword evidence="4" id="KW-0735">Signal-anchor</keyword>
<dbReference type="Proteomes" id="UP000748531">
    <property type="component" value="Unassembled WGS sequence"/>
</dbReference>
<dbReference type="GO" id="GO:0036376">
    <property type="term" value="P:sodium ion export across plasma membrane"/>
    <property type="evidence" value="ECO:0007669"/>
    <property type="project" value="TreeGrafter"/>
</dbReference>
<evidence type="ECO:0000313" key="8">
    <source>
        <dbReference type="EMBL" id="KAF5406136.1"/>
    </source>
</evidence>
<evidence type="ECO:0000256" key="6">
    <source>
        <dbReference type="ARBA" id="ARBA00023136"/>
    </source>
</evidence>
<evidence type="ECO:0000256" key="3">
    <source>
        <dbReference type="ARBA" id="ARBA00022692"/>
    </source>
</evidence>
<evidence type="ECO:0000256" key="1">
    <source>
        <dbReference type="ARBA" id="ARBA00004606"/>
    </source>
</evidence>
<dbReference type="Pfam" id="PF00287">
    <property type="entry name" value="Na_K-ATPase"/>
    <property type="match status" value="1"/>
</dbReference>
<comment type="caution">
    <text evidence="8">The sequence shown here is derived from an EMBL/GenBank/DDBJ whole genome shotgun (WGS) entry which is preliminary data.</text>
</comment>
<sequence length="293" mass="33720">MVRLYSYRKPDPHLPSKYTRGYYRLATAVIPNSKSFTRRILKRVLYYVLFYAAVTGFTAGLLGLYMNRLIDKNRPLLTGLQSALQGEPGLSVVPITDTGHRLVAFKNFRDDTFLIYNDALYAFMYAYEDIRHMQDSLRQCDFTNSTHHSPNVDLDRSSCVFDANWAYRCNINRMFGYDDSSPCFILTLNSIYGWLPSTQHGVTVCCRGATPNDDDLIGTLCFYDALVHDEEGCDRSCGLFPQQYFPYLNQESYMAPLVFLEVRDPRKNVLISIQCELENTTNPSRIEFELLVD</sequence>
<dbReference type="EMBL" id="LUCH01000087">
    <property type="protein sequence ID" value="KAF5406136.1"/>
    <property type="molecule type" value="Genomic_DNA"/>
</dbReference>
<dbReference type="GO" id="GO:0005890">
    <property type="term" value="C:sodium:potassium-exchanging ATPase complex"/>
    <property type="evidence" value="ECO:0007669"/>
    <property type="project" value="InterPro"/>
</dbReference>
<accession>A0A8J4T537</accession>
<keyword evidence="3 7" id="KW-0812">Transmembrane</keyword>
<organism evidence="8 9">
    <name type="scientific">Paragonimus heterotremus</name>
    <dbReference type="NCBI Taxonomy" id="100268"/>
    <lineage>
        <taxon>Eukaryota</taxon>
        <taxon>Metazoa</taxon>
        <taxon>Spiralia</taxon>
        <taxon>Lophotrochozoa</taxon>
        <taxon>Platyhelminthes</taxon>
        <taxon>Trematoda</taxon>
        <taxon>Digenea</taxon>
        <taxon>Plagiorchiida</taxon>
        <taxon>Troglotremata</taxon>
        <taxon>Troglotrematidae</taxon>
        <taxon>Paragonimus</taxon>
    </lineage>
</organism>
<dbReference type="AlphaFoldDB" id="A0A8J4T537"/>
<dbReference type="Gene3D" id="2.60.40.1660">
    <property type="entry name" value="Na, k-atpase alpha subunit"/>
    <property type="match status" value="1"/>
</dbReference>
<name>A0A8J4T537_9TREM</name>
<gene>
    <name evidence="8" type="ORF">PHET_00338</name>
</gene>
<comment type="similarity">
    <text evidence="2">Belongs to the X(+)/potassium ATPases subunit beta family.</text>
</comment>
<dbReference type="GO" id="GO:1990573">
    <property type="term" value="P:potassium ion import across plasma membrane"/>
    <property type="evidence" value="ECO:0007669"/>
    <property type="project" value="TreeGrafter"/>
</dbReference>
<keyword evidence="5 7" id="KW-1133">Transmembrane helix</keyword>
<evidence type="ECO:0000256" key="7">
    <source>
        <dbReference type="SAM" id="Phobius"/>
    </source>
</evidence>
<dbReference type="GO" id="GO:0030007">
    <property type="term" value="P:intracellular potassium ion homeostasis"/>
    <property type="evidence" value="ECO:0007669"/>
    <property type="project" value="TreeGrafter"/>
</dbReference>
<feature type="transmembrane region" description="Helical" evidence="7">
    <location>
        <begin position="44"/>
        <end position="66"/>
    </location>
</feature>
<reference evidence="8" key="1">
    <citation type="submission" date="2019-05" db="EMBL/GenBank/DDBJ databases">
        <title>Annotation for the trematode Paragonimus heterotremus.</title>
        <authorList>
            <person name="Choi Y.-J."/>
        </authorList>
    </citation>
    <scope>NUCLEOTIDE SEQUENCE</scope>
    <source>
        <strain evidence="8">LC</strain>
    </source>
</reference>
<dbReference type="InterPro" id="IPR038702">
    <property type="entry name" value="Na/K_ATPase_sub_beta_sf"/>
</dbReference>
<keyword evidence="6 7" id="KW-0472">Membrane</keyword>
<proteinExistence type="inferred from homology"/>
<dbReference type="GO" id="GO:0006883">
    <property type="term" value="P:intracellular sodium ion homeostasis"/>
    <property type="evidence" value="ECO:0007669"/>
    <property type="project" value="TreeGrafter"/>
</dbReference>
<dbReference type="InterPro" id="IPR000402">
    <property type="entry name" value="Na/K_ATPase_sub_beta"/>
</dbReference>
<evidence type="ECO:0000256" key="4">
    <source>
        <dbReference type="ARBA" id="ARBA00022968"/>
    </source>
</evidence>
<keyword evidence="9" id="KW-1185">Reference proteome</keyword>
<dbReference type="GO" id="GO:0001671">
    <property type="term" value="F:ATPase activator activity"/>
    <property type="evidence" value="ECO:0007669"/>
    <property type="project" value="TreeGrafter"/>
</dbReference>
<dbReference type="PANTHER" id="PTHR11523:SF28">
    <property type="entry name" value="NA_K-ATPASE BETA SUBUNIT ISOFORM 4-RELATED"/>
    <property type="match status" value="1"/>
</dbReference>
<comment type="subcellular location">
    <subcellularLocation>
        <location evidence="1">Membrane</location>
        <topology evidence="1">Single-pass type II membrane protein</topology>
    </subcellularLocation>
</comment>
<evidence type="ECO:0000256" key="5">
    <source>
        <dbReference type="ARBA" id="ARBA00022989"/>
    </source>
</evidence>
<dbReference type="OrthoDB" id="5912413at2759"/>
<evidence type="ECO:0000256" key="2">
    <source>
        <dbReference type="ARBA" id="ARBA00005876"/>
    </source>
</evidence>
<dbReference type="PANTHER" id="PTHR11523">
    <property type="entry name" value="SODIUM/POTASSIUM-DEPENDENT ATPASE BETA SUBUNIT"/>
    <property type="match status" value="1"/>
</dbReference>